<evidence type="ECO:0000313" key="4">
    <source>
        <dbReference type="Proteomes" id="UP000076727"/>
    </source>
</evidence>
<feature type="region of interest" description="Disordered" evidence="1">
    <location>
        <begin position="146"/>
        <end position="246"/>
    </location>
</feature>
<feature type="compositionally biased region" description="Polar residues" evidence="1">
    <location>
        <begin position="235"/>
        <end position="246"/>
    </location>
</feature>
<dbReference type="SUPFAM" id="SSF56112">
    <property type="entry name" value="Protein kinase-like (PK-like)"/>
    <property type="match status" value="1"/>
</dbReference>
<evidence type="ECO:0000313" key="3">
    <source>
        <dbReference type="EMBL" id="KZT68417.1"/>
    </source>
</evidence>
<feature type="domain" description="Protein kinase" evidence="2">
    <location>
        <begin position="311"/>
        <end position="672"/>
    </location>
</feature>
<name>A0A165PN59_9APHY</name>
<feature type="compositionally biased region" description="Polar residues" evidence="1">
    <location>
        <begin position="155"/>
        <end position="166"/>
    </location>
</feature>
<dbReference type="GO" id="GO:0004672">
    <property type="term" value="F:protein kinase activity"/>
    <property type="evidence" value="ECO:0007669"/>
    <property type="project" value="InterPro"/>
</dbReference>
<dbReference type="InterPro" id="IPR040976">
    <property type="entry name" value="Pkinase_fungal"/>
</dbReference>
<organism evidence="3 4">
    <name type="scientific">Daedalea quercina L-15889</name>
    <dbReference type="NCBI Taxonomy" id="1314783"/>
    <lineage>
        <taxon>Eukaryota</taxon>
        <taxon>Fungi</taxon>
        <taxon>Dikarya</taxon>
        <taxon>Basidiomycota</taxon>
        <taxon>Agaricomycotina</taxon>
        <taxon>Agaricomycetes</taxon>
        <taxon>Polyporales</taxon>
        <taxon>Fomitopsis</taxon>
    </lineage>
</organism>
<dbReference type="GO" id="GO:0005524">
    <property type="term" value="F:ATP binding"/>
    <property type="evidence" value="ECO:0007669"/>
    <property type="project" value="InterPro"/>
</dbReference>
<dbReference type="Pfam" id="PF17667">
    <property type="entry name" value="Pkinase_fungal"/>
    <property type="match status" value="1"/>
</dbReference>
<dbReference type="InterPro" id="IPR000719">
    <property type="entry name" value="Prot_kinase_dom"/>
</dbReference>
<sequence>MDPRLVEMDYPKFVNKFMSVSDPELPSDLASNIPHMMEEVLLEVPESVICEEVCKVAQVIFDCVDDCAKEEKLAAKNTSNNQDPTDRNDYADSLSPDVCFYPVNERAVADYTVTEPKTMFQGSIRWAWISLLIEIKTAYDKCPFQFNPKRKQKEPPSSVNAENTDNTEGKENSDNVERVAGCQSLDSANEVADRNKKARKRSKKTNRHVNDDTASNDKQPGDGGQPSGNCEPKSAQKQTSFVRSGSGARTSLGQIAEYVSKVFRRQHRLHVFSLLIFKGQARVIRWDRAGAIVSTPIDFAKEQFIVGKRYFGSSSPTGRGTKGYVAYDVSRKRLVFLKDCWRSYIDETSQSEGDVLVKLRTRNVKNVPTPLAYEDVQDADGVRHVTRTQEWLPEDKRTRCSYPVQRHYRLVVKEIGRPLEDHKNALDLVYILYDALEGKSAHQQAWEQKIMHRDISAGNILIFTFIDVNGNERTSGILNDWDLAKSTDYLDKVTRPGRSGTWQFMSARLLYTPGKKHEVADDLESFVHLLRWMCLRFYKTIFEKEELRSHIISVYEQYRVLDNKQEVGGAAKRALIKEGASGFKLVPADSPLSRLLDALAGICKEHYLAVEPMLQSQTEGAMSHLSDGTVIASSKRERLRSRALKGQAATEAVSGPPARVVHSPLLSTHEAIIDAFASAAYRVNEPWGLNCKVKDQFLAFKNTPIFKHYFDHSSQPRSKRSRASEDPADSQEPSSKRPRGDLDTLPEEPGATEKDVFD</sequence>
<dbReference type="AlphaFoldDB" id="A0A165PN59"/>
<accession>A0A165PN59</accession>
<feature type="compositionally biased region" description="Basic and acidic residues" evidence="1">
    <location>
        <begin position="167"/>
        <end position="177"/>
    </location>
</feature>
<keyword evidence="4" id="KW-1185">Reference proteome</keyword>
<protein>
    <recommendedName>
        <fullName evidence="2">Protein kinase domain-containing protein</fullName>
    </recommendedName>
</protein>
<dbReference type="InterPro" id="IPR011009">
    <property type="entry name" value="Kinase-like_dom_sf"/>
</dbReference>
<dbReference type="Gene3D" id="1.10.510.10">
    <property type="entry name" value="Transferase(Phosphotransferase) domain 1"/>
    <property type="match status" value="1"/>
</dbReference>
<dbReference type="Proteomes" id="UP000076727">
    <property type="component" value="Unassembled WGS sequence"/>
</dbReference>
<dbReference type="PROSITE" id="PS00109">
    <property type="entry name" value="PROTEIN_KINASE_TYR"/>
    <property type="match status" value="1"/>
</dbReference>
<dbReference type="PANTHER" id="PTHR38248">
    <property type="entry name" value="FUNK1 6"/>
    <property type="match status" value="1"/>
</dbReference>
<dbReference type="PANTHER" id="PTHR38248:SF2">
    <property type="entry name" value="FUNK1 11"/>
    <property type="match status" value="1"/>
</dbReference>
<dbReference type="EMBL" id="KV429067">
    <property type="protein sequence ID" value="KZT68417.1"/>
    <property type="molecule type" value="Genomic_DNA"/>
</dbReference>
<dbReference type="OrthoDB" id="2791154at2759"/>
<feature type="compositionally biased region" description="Basic residues" evidence="1">
    <location>
        <begin position="196"/>
        <end position="207"/>
    </location>
</feature>
<evidence type="ECO:0000256" key="1">
    <source>
        <dbReference type="SAM" id="MobiDB-lite"/>
    </source>
</evidence>
<gene>
    <name evidence="3" type="ORF">DAEQUDRAFT_766409</name>
</gene>
<proteinExistence type="predicted"/>
<dbReference type="InterPro" id="IPR008266">
    <property type="entry name" value="Tyr_kinase_AS"/>
</dbReference>
<evidence type="ECO:0000259" key="2">
    <source>
        <dbReference type="PROSITE" id="PS50011"/>
    </source>
</evidence>
<feature type="region of interest" description="Disordered" evidence="1">
    <location>
        <begin position="710"/>
        <end position="758"/>
    </location>
</feature>
<reference evidence="3 4" key="1">
    <citation type="journal article" date="2016" name="Mol. Biol. Evol.">
        <title>Comparative Genomics of Early-Diverging Mushroom-Forming Fungi Provides Insights into the Origins of Lignocellulose Decay Capabilities.</title>
        <authorList>
            <person name="Nagy L.G."/>
            <person name="Riley R."/>
            <person name="Tritt A."/>
            <person name="Adam C."/>
            <person name="Daum C."/>
            <person name="Floudas D."/>
            <person name="Sun H."/>
            <person name="Yadav J.S."/>
            <person name="Pangilinan J."/>
            <person name="Larsson K.H."/>
            <person name="Matsuura K."/>
            <person name="Barry K."/>
            <person name="Labutti K."/>
            <person name="Kuo R."/>
            <person name="Ohm R.A."/>
            <person name="Bhattacharya S.S."/>
            <person name="Shirouzu T."/>
            <person name="Yoshinaga Y."/>
            <person name="Martin F.M."/>
            <person name="Grigoriev I.V."/>
            <person name="Hibbett D.S."/>
        </authorList>
    </citation>
    <scope>NUCLEOTIDE SEQUENCE [LARGE SCALE GENOMIC DNA]</scope>
    <source>
        <strain evidence="3 4">L-15889</strain>
    </source>
</reference>
<dbReference type="STRING" id="1314783.A0A165PN59"/>
<dbReference type="PROSITE" id="PS50011">
    <property type="entry name" value="PROTEIN_KINASE_DOM"/>
    <property type="match status" value="1"/>
</dbReference>